<gene>
    <name evidence="2" type="ORF">NK125_02900</name>
</gene>
<dbReference type="EMBL" id="JAMZFW010000003">
    <property type="protein sequence ID" value="MCP1101360.1"/>
    <property type="molecule type" value="Genomic_DNA"/>
</dbReference>
<dbReference type="Proteomes" id="UP001523566">
    <property type="component" value="Unassembled WGS sequence"/>
</dbReference>
<dbReference type="Pfam" id="PF00535">
    <property type="entry name" value="Glycos_transf_2"/>
    <property type="match status" value="1"/>
</dbReference>
<dbReference type="SUPFAM" id="SSF53448">
    <property type="entry name" value="Nucleotide-diphospho-sugar transferases"/>
    <property type="match status" value="2"/>
</dbReference>
<dbReference type="InterPro" id="IPR050834">
    <property type="entry name" value="Glycosyltransf_2"/>
</dbReference>
<organism evidence="2 3">
    <name type="scientific">Aequitasia blattaphilus</name>
    <dbReference type="NCBI Taxonomy" id="2949332"/>
    <lineage>
        <taxon>Bacteria</taxon>
        <taxon>Bacillati</taxon>
        <taxon>Bacillota</taxon>
        <taxon>Clostridia</taxon>
        <taxon>Lachnospirales</taxon>
        <taxon>Lachnospiraceae</taxon>
        <taxon>Aequitasia</taxon>
    </lineage>
</organism>
<keyword evidence="2" id="KW-0808">Transferase</keyword>
<accession>A0ABT1E691</accession>
<evidence type="ECO:0000313" key="2">
    <source>
        <dbReference type="EMBL" id="MCP1101360.1"/>
    </source>
</evidence>
<dbReference type="PANTHER" id="PTHR43685">
    <property type="entry name" value="GLYCOSYLTRANSFERASE"/>
    <property type="match status" value="1"/>
</dbReference>
<name>A0ABT1E691_9FIRM</name>
<dbReference type="InterPro" id="IPR029044">
    <property type="entry name" value="Nucleotide-diphossugar_trans"/>
</dbReference>
<dbReference type="CDD" id="cd04184">
    <property type="entry name" value="GT2_RfbC_Mx_like"/>
    <property type="match status" value="1"/>
</dbReference>
<protein>
    <submittedName>
        <fullName evidence="2">Glycosyltransferase</fullName>
        <ecNumber evidence="2">2.4.-.-</ecNumber>
    </submittedName>
</protein>
<dbReference type="RefSeq" id="WP_262065145.1">
    <property type="nucleotide sequence ID" value="NZ_JAMXOD010000003.1"/>
</dbReference>
<proteinExistence type="predicted"/>
<sequence length="519" mass="59976">MKKAVQYLKKYGIKPLLIKGLDKVYQRGFDYSSFYEKQKAGEETLQSQREASLSLVPLISILVPVYDAPNKYLEEMLKSVENQSYENWELCIANGNPGNKENKSIIEKFTDHRIRVVELEENKGISENTNHALSMAQGEFIGLLDHDDVLAPNALFEYVKLLNEDPSLDMIYSDEDKIKEMDEEHFLPNFKPEFNLDLLRSNNYITHFLVVRRELALKVGGFHSDYDGAQDHDFLFRCIENTNKIKHIDKVLYHWRVHENSTADNPYSKTYAYDSGVKAISDHLTRWGDAGKVSKTNNPGFYHIDYEKKGNPKVLALVKGDFSYFKSHTDYDNVTFCSRKEVRDKDCEFMVFLEEGMVIKDSKWLDKLVASGMRRDVGMVGVKLVDRKGRYQHAGIFAGEGDVKYIFQGMPRILTGYMHRGDLFSEVSAVSLKGALIKKQAFDLTGGFLKGLSEEERSVDLAFRIREQGYRIVYNSDVMIQRKKGLPDFSETSKEKLSKIHKERMKKRDPYYYYNPKEA</sequence>
<dbReference type="InterPro" id="IPR001173">
    <property type="entry name" value="Glyco_trans_2-like"/>
</dbReference>
<feature type="domain" description="Glycosyltransferase 2-like" evidence="1">
    <location>
        <begin position="60"/>
        <end position="216"/>
    </location>
</feature>
<reference evidence="2 3" key="1">
    <citation type="journal article" date="2022" name="Genome Biol. Evol.">
        <title>Host diet, physiology and behaviors set the stage for Lachnospiraceae cladogenesis.</title>
        <authorList>
            <person name="Vera-Ponce De Leon A."/>
            <person name="Schneider M."/>
            <person name="Jahnes B.C."/>
            <person name="Sadowski V."/>
            <person name="Camuy-Velez L.A."/>
            <person name="Duan J."/>
            <person name="Sabree Z.L."/>
        </authorList>
    </citation>
    <scope>NUCLEOTIDE SEQUENCE [LARGE SCALE GENOMIC DNA]</scope>
    <source>
        <strain evidence="2 3">PAL113</strain>
    </source>
</reference>
<comment type="caution">
    <text evidence="2">The sequence shown here is derived from an EMBL/GenBank/DDBJ whole genome shotgun (WGS) entry which is preliminary data.</text>
</comment>
<evidence type="ECO:0000259" key="1">
    <source>
        <dbReference type="Pfam" id="PF00535"/>
    </source>
</evidence>
<dbReference type="Gene3D" id="3.90.550.10">
    <property type="entry name" value="Spore Coat Polysaccharide Biosynthesis Protein SpsA, Chain A"/>
    <property type="match status" value="2"/>
</dbReference>
<dbReference type="PANTHER" id="PTHR43685:SF2">
    <property type="entry name" value="GLYCOSYLTRANSFERASE 2-LIKE DOMAIN-CONTAINING PROTEIN"/>
    <property type="match status" value="1"/>
</dbReference>
<evidence type="ECO:0000313" key="3">
    <source>
        <dbReference type="Proteomes" id="UP001523566"/>
    </source>
</evidence>
<keyword evidence="2" id="KW-0328">Glycosyltransferase</keyword>
<dbReference type="EC" id="2.4.-.-" evidence="2"/>
<dbReference type="GO" id="GO:0016757">
    <property type="term" value="F:glycosyltransferase activity"/>
    <property type="evidence" value="ECO:0007669"/>
    <property type="project" value="UniProtKB-KW"/>
</dbReference>
<keyword evidence="3" id="KW-1185">Reference proteome</keyword>